<evidence type="ECO:0000313" key="8">
    <source>
        <dbReference type="EMBL" id="RYB07971.1"/>
    </source>
</evidence>
<sequence>MVVTYGLGLVALACVLFVLSPYLSGDIKAEKRRVAVATPRTKRSTDRVVDAASRRKQVSDSLKEVEQRGKARKATLEIRIQQAGLDWSRQSYLVGSGIAAVVLGALVYIVEDSIAIAAAAALVAGFGLPSWILNHLKKRRLAKIINEFPNAVDVVIRGIKAGLPLGDCLRVIASEAAEPLRSEFRRVVEAQTMGLSVGEAVERMAERVPITETNFFAIVIGIQQKAGGNLTEALGNLSRVIRERKKMKGKIKAVSSEAKASAGIIGCLPFVVGTLVWVVSPDYISLLWTTSTGRMMMAAGLFWMSIGIFVMKKMINFDI</sequence>
<dbReference type="PANTHER" id="PTHR35007:SF1">
    <property type="entry name" value="PILUS ASSEMBLY PROTEIN"/>
    <property type="match status" value="1"/>
</dbReference>
<proteinExistence type="predicted"/>
<evidence type="ECO:0000313" key="9">
    <source>
        <dbReference type="Proteomes" id="UP000289411"/>
    </source>
</evidence>
<organism evidence="8 9">
    <name type="scientific">Lichenibacterium ramalinae</name>
    <dbReference type="NCBI Taxonomy" id="2316527"/>
    <lineage>
        <taxon>Bacteria</taxon>
        <taxon>Pseudomonadati</taxon>
        <taxon>Pseudomonadota</taxon>
        <taxon>Alphaproteobacteria</taxon>
        <taxon>Hyphomicrobiales</taxon>
        <taxon>Lichenihabitantaceae</taxon>
        <taxon>Lichenibacterium</taxon>
    </lineage>
</organism>
<dbReference type="AlphaFoldDB" id="A0A4Q2RM83"/>
<evidence type="ECO:0000256" key="6">
    <source>
        <dbReference type="SAM" id="Phobius"/>
    </source>
</evidence>
<keyword evidence="3 6" id="KW-0812">Transmembrane</keyword>
<dbReference type="OrthoDB" id="9803381at2"/>
<keyword evidence="4 6" id="KW-1133">Transmembrane helix</keyword>
<accession>A0A4Q2RM83</accession>
<dbReference type="Pfam" id="PF00482">
    <property type="entry name" value="T2SSF"/>
    <property type="match status" value="1"/>
</dbReference>
<evidence type="ECO:0000256" key="4">
    <source>
        <dbReference type="ARBA" id="ARBA00022989"/>
    </source>
</evidence>
<evidence type="ECO:0000256" key="5">
    <source>
        <dbReference type="ARBA" id="ARBA00023136"/>
    </source>
</evidence>
<dbReference type="EMBL" id="QYBC01000001">
    <property type="protein sequence ID" value="RYB07971.1"/>
    <property type="molecule type" value="Genomic_DNA"/>
</dbReference>
<comment type="subcellular location">
    <subcellularLocation>
        <location evidence="1">Cell membrane</location>
        <topology evidence="1">Multi-pass membrane protein</topology>
    </subcellularLocation>
</comment>
<dbReference type="Gene3D" id="1.20.81.30">
    <property type="entry name" value="Type II secretion system (T2SS), domain F"/>
    <property type="match status" value="1"/>
</dbReference>
<dbReference type="InterPro" id="IPR018076">
    <property type="entry name" value="T2SS_GspF_dom"/>
</dbReference>
<name>A0A4Q2RM83_9HYPH</name>
<feature type="transmembrane region" description="Helical" evidence="6">
    <location>
        <begin position="292"/>
        <end position="311"/>
    </location>
</feature>
<gene>
    <name evidence="8" type="ORF">D3272_00890</name>
</gene>
<feature type="transmembrane region" description="Helical" evidence="6">
    <location>
        <begin position="260"/>
        <end position="280"/>
    </location>
</feature>
<dbReference type="InterPro" id="IPR042094">
    <property type="entry name" value="T2SS_GspF_sf"/>
</dbReference>
<reference evidence="8 9" key="1">
    <citation type="submission" date="2018-09" db="EMBL/GenBank/DDBJ databases">
        <authorList>
            <person name="Grouzdev D.S."/>
            <person name="Krutkina M.S."/>
        </authorList>
    </citation>
    <scope>NUCLEOTIDE SEQUENCE [LARGE SCALE GENOMIC DNA]</scope>
    <source>
        <strain evidence="8 9">RmlP001</strain>
    </source>
</reference>
<protein>
    <submittedName>
        <fullName evidence="8">Pilus assembly protein</fullName>
    </submittedName>
</protein>
<reference evidence="8 9" key="2">
    <citation type="submission" date="2019-02" db="EMBL/GenBank/DDBJ databases">
        <title>'Lichenibacterium ramalinii' gen. nov. sp. nov., 'Lichenibacterium minor' gen. nov. sp. nov.</title>
        <authorList>
            <person name="Pankratov T."/>
        </authorList>
    </citation>
    <scope>NUCLEOTIDE SEQUENCE [LARGE SCALE GENOMIC DNA]</scope>
    <source>
        <strain evidence="8 9">RmlP001</strain>
    </source>
</reference>
<dbReference type="Proteomes" id="UP000289411">
    <property type="component" value="Unassembled WGS sequence"/>
</dbReference>
<keyword evidence="9" id="KW-1185">Reference proteome</keyword>
<feature type="transmembrane region" description="Helical" evidence="6">
    <location>
        <begin position="116"/>
        <end position="133"/>
    </location>
</feature>
<evidence type="ECO:0000256" key="3">
    <source>
        <dbReference type="ARBA" id="ARBA00022692"/>
    </source>
</evidence>
<evidence type="ECO:0000256" key="2">
    <source>
        <dbReference type="ARBA" id="ARBA00022475"/>
    </source>
</evidence>
<evidence type="ECO:0000259" key="7">
    <source>
        <dbReference type="Pfam" id="PF00482"/>
    </source>
</evidence>
<dbReference type="PANTHER" id="PTHR35007">
    <property type="entry name" value="INTEGRAL MEMBRANE PROTEIN-RELATED"/>
    <property type="match status" value="1"/>
</dbReference>
<keyword evidence="2" id="KW-1003">Cell membrane</keyword>
<feature type="transmembrane region" description="Helical" evidence="6">
    <location>
        <begin position="92"/>
        <end position="110"/>
    </location>
</feature>
<keyword evidence="5 6" id="KW-0472">Membrane</keyword>
<feature type="domain" description="Type II secretion system protein GspF" evidence="7">
    <location>
        <begin position="153"/>
        <end position="276"/>
    </location>
</feature>
<evidence type="ECO:0000256" key="1">
    <source>
        <dbReference type="ARBA" id="ARBA00004651"/>
    </source>
</evidence>
<comment type="caution">
    <text evidence="8">The sequence shown here is derived from an EMBL/GenBank/DDBJ whole genome shotgun (WGS) entry which is preliminary data.</text>
</comment>
<dbReference type="GO" id="GO:0005886">
    <property type="term" value="C:plasma membrane"/>
    <property type="evidence" value="ECO:0007669"/>
    <property type="project" value="UniProtKB-SubCell"/>
</dbReference>
<feature type="transmembrane region" description="Helical" evidence="6">
    <location>
        <begin position="6"/>
        <end position="23"/>
    </location>
</feature>